<keyword evidence="1" id="KW-0040">ANK repeat</keyword>
<dbReference type="InterPro" id="IPR036770">
    <property type="entry name" value="Ankyrin_rpt-contain_sf"/>
</dbReference>
<dbReference type="AlphaFoldDB" id="A0AA89C5M4"/>
<feature type="domain" description="Novel STAND NTPase 3" evidence="2">
    <location>
        <begin position="122"/>
        <end position="276"/>
    </location>
</feature>
<dbReference type="Pfam" id="PF20720">
    <property type="entry name" value="nSTAND3"/>
    <property type="match status" value="1"/>
</dbReference>
<dbReference type="SMART" id="SM00248">
    <property type="entry name" value="ANK"/>
    <property type="match status" value="2"/>
</dbReference>
<comment type="caution">
    <text evidence="3">The sequence shown here is derived from an EMBL/GenBank/DDBJ whole genome shotgun (WGS) entry which is preliminary data.</text>
</comment>
<dbReference type="PROSITE" id="PS50297">
    <property type="entry name" value="ANK_REP_REGION"/>
    <property type="match status" value="1"/>
</dbReference>
<evidence type="ECO:0000259" key="2">
    <source>
        <dbReference type="Pfam" id="PF20720"/>
    </source>
</evidence>
<dbReference type="PROSITE" id="PS50088">
    <property type="entry name" value="ANK_REPEAT"/>
    <property type="match status" value="1"/>
</dbReference>
<organism evidence="3 4">
    <name type="scientific">Pinctada imbricata</name>
    <name type="common">Atlantic pearl-oyster</name>
    <name type="synonym">Pinctada martensii</name>
    <dbReference type="NCBI Taxonomy" id="66713"/>
    <lineage>
        <taxon>Eukaryota</taxon>
        <taxon>Metazoa</taxon>
        <taxon>Spiralia</taxon>
        <taxon>Lophotrochozoa</taxon>
        <taxon>Mollusca</taxon>
        <taxon>Bivalvia</taxon>
        <taxon>Autobranchia</taxon>
        <taxon>Pteriomorphia</taxon>
        <taxon>Pterioida</taxon>
        <taxon>Pterioidea</taxon>
        <taxon>Pteriidae</taxon>
        <taxon>Pinctada</taxon>
    </lineage>
</organism>
<feature type="repeat" description="ANK" evidence="1">
    <location>
        <begin position="599"/>
        <end position="631"/>
    </location>
</feature>
<evidence type="ECO:0000256" key="1">
    <source>
        <dbReference type="PROSITE-ProRule" id="PRU00023"/>
    </source>
</evidence>
<dbReference type="Gene3D" id="1.25.40.20">
    <property type="entry name" value="Ankyrin repeat-containing domain"/>
    <property type="match status" value="1"/>
</dbReference>
<dbReference type="SUPFAM" id="SSF52540">
    <property type="entry name" value="P-loop containing nucleoside triphosphate hydrolases"/>
    <property type="match status" value="1"/>
</dbReference>
<keyword evidence="4" id="KW-1185">Reference proteome</keyword>
<dbReference type="InterPro" id="IPR049050">
    <property type="entry name" value="nSTAND3"/>
</dbReference>
<dbReference type="Proteomes" id="UP001186944">
    <property type="component" value="Unassembled WGS sequence"/>
</dbReference>
<proteinExistence type="predicted"/>
<name>A0AA89C5M4_PINIB</name>
<dbReference type="SUPFAM" id="SSF48403">
    <property type="entry name" value="Ankyrin repeat"/>
    <property type="match status" value="1"/>
</dbReference>
<dbReference type="InterPro" id="IPR027417">
    <property type="entry name" value="P-loop_NTPase"/>
</dbReference>
<dbReference type="Gene3D" id="3.40.50.300">
    <property type="entry name" value="P-loop containing nucleotide triphosphate hydrolases"/>
    <property type="match status" value="1"/>
</dbReference>
<protein>
    <recommendedName>
        <fullName evidence="2">Novel STAND NTPase 3 domain-containing protein</fullName>
    </recommendedName>
</protein>
<evidence type="ECO:0000313" key="4">
    <source>
        <dbReference type="Proteomes" id="UP001186944"/>
    </source>
</evidence>
<sequence>MLSKWNEIVSKTGQNGKELLIEALGNVGRVDLAEEISEDRTSVSSYDGSVLAHNDIVIIVKKVDGACMRRHQSEVHETSGNDSMSKLLRQISFKRSSRKIDDYIDQSIQYLEHKEKDKDLLVPTRAYRHTEELYRSKRVVMLLGNPGDGKTTIAIQLLLKLHKDGETVVVLSNPSLIEHIYDSNTRTVFFIDDAFGTPTFDKSLVDNWIRLYEKLESLTKSNKCALVLTSRKQVFTQCVNLLNKCEFIKENIVDISAGADQFSPQERTLIAGKYLKRMGASSKIESVKIPVSSYIPGFPLMCKMYSTICYKGKDAVEYFENPIIFFKQQVESLHASDPISYGGLVLITIFDGRLPRDVLDDFEQPDAETQSKLEAVMKCCGLNPNNDKARVEENLESMVGVYVDVVDDEFFFLHDSIFDAVCFVFGKRRPKEILKVASANFVERRVRTQNTKDITDESNLIILPKGRYKDLAERWLKDMKDGNLSSVYDNPSFDDEYMRAVFMTRMRSISNEEIWSMMNLCDKKRGKPCISLACSAGMESVVVLSIEKLIESNYTPSFDTSKDNLYKGFFELVRKRFLNATEALLRLNIIDVNHCLKPDRKQAVHLAVQNGDAEMLDLLLRHNATFAKRDYEGALPIHYACQSKTSVLHAHVTQLWCKGKCS</sequence>
<evidence type="ECO:0000313" key="3">
    <source>
        <dbReference type="EMBL" id="KAK3102059.1"/>
    </source>
</evidence>
<reference evidence="3" key="1">
    <citation type="submission" date="2019-08" db="EMBL/GenBank/DDBJ databases">
        <title>The improved chromosome-level genome for the pearl oyster Pinctada fucata martensii using PacBio sequencing and Hi-C.</title>
        <authorList>
            <person name="Zheng Z."/>
        </authorList>
    </citation>
    <scope>NUCLEOTIDE SEQUENCE</scope>
    <source>
        <strain evidence="3">ZZ-2019</strain>
        <tissue evidence="3">Adductor muscle</tissue>
    </source>
</reference>
<accession>A0AA89C5M4</accession>
<dbReference type="InterPro" id="IPR002110">
    <property type="entry name" value="Ankyrin_rpt"/>
</dbReference>
<dbReference type="EMBL" id="VSWD01000005">
    <property type="protein sequence ID" value="KAK3102059.1"/>
    <property type="molecule type" value="Genomic_DNA"/>
</dbReference>
<gene>
    <name evidence="3" type="ORF">FSP39_008458</name>
</gene>
<dbReference type="Pfam" id="PF12796">
    <property type="entry name" value="Ank_2"/>
    <property type="match status" value="1"/>
</dbReference>